<evidence type="ECO:0000313" key="2">
    <source>
        <dbReference type="Proteomes" id="UP001578633"/>
    </source>
</evidence>
<name>A0ABR3UP91_9PLEO</name>
<evidence type="ECO:0000313" key="1">
    <source>
        <dbReference type="EMBL" id="KAL1797870.1"/>
    </source>
</evidence>
<dbReference type="Proteomes" id="UP001578633">
    <property type="component" value="Chromosome 3"/>
</dbReference>
<sequence>MTTPIPRSPGQYTPVDAKVWDMIFLDTKTKVNKKKEAAAALASTIKITANDIDIREWSFSDRQMLVKGSRVQIFVGDVLITTISKPLLRATSSTVEEIFKDGAIELPADTDKNGVTRMVKYLEAIIKVTGKPSPFTRALDTATTLGVCDAAHALGMDKYTVHLYKKCEALLRKDPPAYEDFASYLAQNPVLDTAIKTAVQKHSNYLRWMQKGAERNARAQENQARRDAYLQQKAERATKKRADEKTFFAAKAAKEAALGESIQKKIRASEPKERKFTAEENVHYWRMYGKKPPKGC</sequence>
<dbReference type="RefSeq" id="XP_069308454.1">
    <property type="nucleotide sequence ID" value="XM_069450684.1"/>
</dbReference>
<reference evidence="1 2" key="1">
    <citation type="submission" date="2024-09" db="EMBL/GenBank/DDBJ databases">
        <title>T2T genomes of carrot and Alternaria dauci and their utility for understanding host-pathogen interaction during carrot leaf blight disease.</title>
        <authorList>
            <person name="Liu W."/>
            <person name="Xu S."/>
            <person name="Ou C."/>
            <person name="Liu X."/>
            <person name="Zhuang F."/>
            <person name="Deng X.W."/>
        </authorList>
    </citation>
    <scope>NUCLEOTIDE SEQUENCE [LARGE SCALE GENOMIC DNA]</scope>
    <source>
        <strain evidence="1 2">A2016</strain>
    </source>
</reference>
<keyword evidence="2" id="KW-1185">Reference proteome</keyword>
<accession>A0ABR3UP91</accession>
<comment type="caution">
    <text evidence="1">The sequence shown here is derived from an EMBL/GenBank/DDBJ whole genome shotgun (WGS) entry which is preliminary data.</text>
</comment>
<organism evidence="1 2">
    <name type="scientific">Alternaria dauci</name>
    <dbReference type="NCBI Taxonomy" id="48095"/>
    <lineage>
        <taxon>Eukaryota</taxon>
        <taxon>Fungi</taxon>
        <taxon>Dikarya</taxon>
        <taxon>Ascomycota</taxon>
        <taxon>Pezizomycotina</taxon>
        <taxon>Dothideomycetes</taxon>
        <taxon>Pleosporomycetidae</taxon>
        <taxon>Pleosporales</taxon>
        <taxon>Pleosporineae</taxon>
        <taxon>Pleosporaceae</taxon>
        <taxon>Alternaria</taxon>
        <taxon>Alternaria sect. Porri</taxon>
    </lineage>
</organism>
<dbReference type="GeneID" id="96084798"/>
<proteinExistence type="predicted"/>
<evidence type="ECO:0008006" key="3">
    <source>
        <dbReference type="Google" id="ProtNLM"/>
    </source>
</evidence>
<protein>
    <recommendedName>
        <fullName evidence="3">BTB domain-containing protein</fullName>
    </recommendedName>
</protein>
<dbReference type="EMBL" id="JBHGVX010000003">
    <property type="protein sequence ID" value="KAL1797870.1"/>
    <property type="molecule type" value="Genomic_DNA"/>
</dbReference>
<gene>
    <name evidence="1" type="ORF">ACET3X_004476</name>
</gene>